<evidence type="ECO:0008006" key="4">
    <source>
        <dbReference type="Google" id="ProtNLM"/>
    </source>
</evidence>
<keyword evidence="1" id="KW-0812">Transmembrane</keyword>
<dbReference type="EMBL" id="BAABBA010000004">
    <property type="protein sequence ID" value="GAA4286821.1"/>
    <property type="molecule type" value="Genomic_DNA"/>
</dbReference>
<dbReference type="InterPro" id="IPR004378">
    <property type="entry name" value="F420H2_quin_Rdtase"/>
</dbReference>
<dbReference type="Gene3D" id="2.30.110.10">
    <property type="entry name" value="Electron Transport, Fmn-binding Protein, Chain A"/>
    <property type="match status" value="1"/>
</dbReference>
<evidence type="ECO:0000313" key="3">
    <source>
        <dbReference type="Proteomes" id="UP001499841"/>
    </source>
</evidence>
<keyword evidence="1" id="KW-0472">Membrane</keyword>
<dbReference type="Proteomes" id="UP001499841">
    <property type="component" value="Unassembled WGS sequence"/>
</dbReference>
<name>A0ABP8ES41_9MICO</name>
<dbReference type="InterPro" id="IPR012349">
    <property type="entry name" value="Split_barrel_FMN-bd"/>
</dbReference>
<dbReference type="NCBIfam" id="TIGR00026">
    <property type="entry name" value="hi_GC_TIGR00026"/>
    <property type="match status" value="1"/>
</dbReference>
<evidence type="ECO:0000256" key="1">
    <source>
        <dbReference type="SAM" id="Phobius"/>
    </source>
</evidence>
<evidence type="ECO:0000313" key="2">
    <source>
        <dbReference type="EMBL" id="GAA4286821.1"/>
    </source>
</evidence>
<protein>
    <recommendedName>
        <fullName evidence="4">Nitroreductase family deazaflavin-dependent oxidoreductase</fullName>
    </recommendedName>
</protein>
<proteinExistence type="predicted"/>
<reference evidence="3" key="1">
    <citation type="journal article" date="2019" name="Int. J. Syst. Evol. Microbiol.">
        <title>The Global Catalogue of Microorganisms (GCM) 10K type strain sequencing project: providing services to taxonomists for standard genome sequencing and annotation.</title>
        <authorList>
            <consortium name="The Broad Institute Genomics Platform"/>
            <consortium name="The Broad Institute Genome Sequencing Center for Infectious Disease"/>
            <person name="Wu L."/>
            <person name="Ma J."/>
        </authorList>
    </citation>
    <scope>NUCLEOTIDE SEQUENCE [LARGE SCALE GENOMIC DNA]</scope>
    <source>
        <strain evidence="3">JCM 17459</strain>
    </source>
</reference>
<gene>
    <name evidence="2" type="ORF">GCM10022262_11800</name>
</gene>
<organism evidence="2 3">
    <name type="scientific">Georgenia daeguensis</name>
    <dbReference type="NCBI Taxonomy" id="908355"/>
    <lineage>
        <taxon>Bacteria</taxon>
        <taxon>Bacillati</taxon>
        <taxon>Actinomycetota</taxon>
        <taxon>Actinomycetes</taxon>
        <taxon>Micrococcales</taxon>
        <taxon>Bogoriellaceae</taxon>
        <taxon>Georgenia</taxon>
    </lineage>
</organism>
<dbReference type="SUPFAM" id="SSF50475">
    <property type="entry name" value="FMN-binding split barrel"/>
    <property type="match status" value="1"/>
</dbReference>
<keyword evidence="1" id="KW-1133">Transmembrane helix</keyword>
<accession>A0ABP8ES41</accession>
<keyword evidence="3" id="KW-1185">Reference proteome</keyword>
<feature type="transmembrane region" description="Helical" evidence="1">
    <location>
        <begin position="12"/>
        <end position="31"/>
    </location>
</feature>
<dbReference type="Pfam" id="PF04075">
    <property type="entry name" value="F420H2_quin_red"/>
    <property type="match status" value="1"/>
</dbReference>
<sequence length="150" mass="16942">MRRIPRWLARAPIPLFRAGFGWVFAGVLVMVEHRGRKSGLPRYVVLETVVAEPGAVVVPCGYGSRSQWFRNVQADPRVRLWRGRTAGVRAVAHLLPAAEAHELLDRYRHEHRLRARLVARVVGLPGLRARDPLPADIDERVALVRIATRP</sequence>
<comment type="caution">
    <text evidence="2">The sequence shown here is derived from an EMBL/GenBank/DDBJ whole genome shotgun (WGS) entry which is preliminary data.</text>
</comment>
<dbReference type="RefSeq" id="WP_345038738.1">
    <property type="nucleotide sequence ID" value="NZ_BAABBA010000004.1"/>
</dbReference>